<dbReference type="EMBL" id="VBOR01000045">
    <property type="protein sequence ID" value="TMQ50001.1"/>
    <property type="molecule type" value="Genomic_DNA"/>
</dbReference>
<reference evidence="3 4" key="1">
    <citation type="journal article" date="2019" name="Nat. Microbiol.">
        <title>Mediterranean grassland soil C-N compound turnover is dependent on rainfall and depth, and is mediated by genomically divergent microorganisms.</title>
        <authorList>
            <person name="Diamond S."/>
            <person name="Andeer P.F."/>
            <person name="Li Z."/>
            <person name="Crits-Christoph A."/>
            <person name="Burstein D."/>
            <person name="Anantharaman K."/>
            <person name="Lane K.R."/>
            <person name="Thomas B.C."/>
            <person name="Pan C."/>
            <person name="Northen T.R."/>
            <person name="Banfield J.F."/>
        </authorList>
    </citation>
    <scope>NUCLEOTIDE SEQUENCE [LARGE SCALE GENOMIC DNA]</scope>
    <source>
        <strain evidence="3">WS_1</strain>
    </source>
</reference>
<comment type="caution">
    <text evidence="3">The sequence shown here is derived from an EMBL/GenBank/DDBJ whole genome shotgun (WGS) entry which is preliminary data.</text>
</comment>
<dbReference type="Gene3D" id="2.60.40.4070">
    <property type="match status" value="1"/>
</dbReference>
<dbReference type="Pfam" id="PF13860">
    <property type="entry name" value="FlgD_ig"/>
    <property type="match status" value="1"/>
</dbReference>
<organism evidence="3 4">
    <name type="scientific">Eiseniibacteriota bacterium</name>
    <dbReference type="NCBI Taxonomy" id="2212470"/>
    <lineage>
        <taxon>Bacteria</taxon>
        <taxon>Candidatus Eiseniibacteriota</taxon>
    </lineage>
</organism>
<dbReference type="NCBIfam" id="TIGR04183">
    <property type="entry name" value="Por_Secre_tail"/>
    <property type="match status" value="1"/>
</dbReference>
<dbReference type="InterPro" id="IPR026444">
    <property type="entry name" value="Secre_tail"/>
</dbReference>
<protein>
    <submittedName>
        <fullName evidence="3">T9SS type A sorting domain-containing protein</fullName>
    </submittedName>
</protein>
<feature type="region of interest" description="Disordered" evidence="1">
    <location>
        <begin position="1"/>
        <end position="54"/>
    </location>
</feature>
<proteinExistence type="predicted"/>
<gene>
    <name evidence="3" type="ORF">E6K71_03425</name>
</gene>
<feature type="domain" description="FlgD/Vpr Ig-like" evidence="2">
    <location>
        <begin position="198"/>
        <end position="255"/>
    </location>
</feature>
<name>A0A538SF56_UNCEI</name>
<dbReference type="InterPro" id="IPR025965">
    <property type="entry name" value="FlgD/Vpr_Ig-like"/>
</dbReference>
<dbReference type="Proteomes" id="UP000316292">
    <property type="component" value="Unassembled WGS sequence"/>
</dbReference>
<dbReference type="AlphaFoldDB" id="A0A538SF56"/>
<evidence type="ECO:0000313" key="4">
    <source>
        <dbReference type="Proteomes" id="UP000316292"/>
    </source>
</evidence>
<sequence>MRRGTFTATVTVTSSNGPTDSQTFTIHVTPAGGAGNEPQGAQAPTNQPPGGEPPTATQTFAANAYVTGDNRVVRLYSHGPSWSAELEAVSAFPVTDIVPASITASFGGTQIRAVGVKKVKGDGPHAVMRLAGIFWKGDLLALFGGLPDGRKMVDVLIGGDVGTRGTFKATVSVVVEKGTLTEREYVRASPNPFNPSTTIAFELAKAGRVTLRVYDVSGRLVSTLAAGDMGAGRQEVRWDATRRNGSRVPSGVYFYVLETPERTVKHDLVVAR</sequence>
<feature type="compositionally biased region" description="Polar residues" evidence="1">
    <location>
        <begin position="1"/>
        <end position="26"/>
    </location>
</feature>
<evidence type="ECO:0000313" key="3">
    <source>
        <dbReference type="EMBL" id="TMQ50001.1"/>
    </source>
</evidence>
<evidence type="ECO:0000256" key="1">
    <source>
        <dbReference type="SAM" id="MobiDB-lite"/>
    </source>
</evidence>
<evidence type="ECO:0000259" key="2">
    <source>
        <dbReference type="Pfam" id="PF13860"/>
    </source>
</evidence>
<accession>A0A538SF56</accession>